<evidence type="ECO:0000313" key="2">
    <source>
        <dbReference type="Proteomes" id="UP000237347"/>
    </source>
</evidence>
<organism evidence="1 2">
    <name type="scientific">Quercus suber</name>
    <name type="common">Cork oak</name>
    <dbReference type="NCBI Taxonomy" id="58331"/>
    <lineage>
        <taxon>Eukaryota</taxon>
        <taxon>Viridiplantae</taxon>
        <taxon>Streptophyta</taxon>
        <taxon>Embryophyta</taxon>
        <taxon>Tracheophyta</taxon>
        <taxon>Spermatophyta</taxon>
        <taxon>Magnoliopsida</taxon>
        <taxon>eudicotyledons</taxon>
        <taxon>Gunneridae</taxon>
        <taxon>Pentapetalae</taxon>
        <taxon>rosids</taxon>
        <taxon>fabids</taxon>
        <taxon>Fagales</taxon>
        <taxon>Fagaceae</taxon>
        <taxon>Quercus</taxon>
    </lineage>
</organism>
<dbReference type="Proteomes" id="UP000237347">
    <property type="component" value="Unassembled WGS sequence"/>
</dbReference>
<gene>
    <name evidence="1" type="ORF">CFP56_032635</name>
</gene>
<comment type="caution">
    <text evidence="1">The sequence shown here is derived from an EMBL/GenBank/DDBJ whole genome shotgun (WGS) entry which is preliminary data.</text>
</comment>
<sequence>MDKAIQCVKMVLNTCGFKKTGLRNSVIHNAKSFITIGYGWSNGTICLPRPADQWRQLMEPVSGSVSIDQCLSWLEGKKA</sequence>
<name>A0AAW0JHS2_QUESU</name>
<evidence type="ECO:0000313" key="1">
    <source>
        <dbReference type="EMBL" id="KAK7825931.1"/>
    </source>
</evidence>
<dbReference type="AlphaFoldDB" id="A0AAW0JHS2"/>
<accession>A0AAW0JHS2</accession>
<dbReference type="EMBL" id="PKMF04000560">
    <property type="protein sequence ID" value="KAK7825931.1"/>
    <property type="molecule type" value="Genomic_DNA"/>
</dbReference>
<reference evidence="1 2" key="1">
    <citation type="journal article" date="2018" name="Sci. Data">
        <title>The draft genome sequence of cork oak.</title>
        <authorList>
            <person name="Ramos A.M."/>
            <person name="Usie A."/>
            <person name="Barbosa P."/>
            <person name="Barros P.M."/>
            <person name="Capote T."/>
            <person name="Chaves I."/>
            <person name="Simoes F."/>
            <person name="Abreu I."/>
            <person name="Carrasquinho I."/>
            <person name="Faro C."/>
            <person name="Guimaraes J.B."/>
            <person name="Mendonca D."/>
            <person name="Nobrega F."/>
            <person name="Rodrigues L."/>
            <person name="Saibo N.J.M."/>
            <person name="Varela M.C."/>
            <person name="Egas C."/>
            <person name="Matos J."/>
            <person name="Miguel C.M."/>
            <person name="Oliveira M.M."/>
            <person name="Ricardo C.P."/>
            <person name="Goncalves S."/>
        </authorList>
    </citation>
    <scope>NUCLEOTIDE SEQUENCE [LARGE SCALE GENOMIC DNA]</scope>
    <source>
        <strain evidence="2">cv. HL8</strain>
    </source>
</reference>
<keyword evidence="2" id="KW-1185">Reference proteome</keyword>
<protein>
    <submittedName>
        <fullName evidence="1">Uncharacterized protein</fullName>
    </submittedName>
</protein>
<proteinExistence type="predicted"/>